<dbReference type="InterPro" id="IPR049142">
    <property type="entry name" value="MS_channel_1st"/>
</dbReference>
<proteinExistence type="inferred from homology"/>
<dbReference type="Pfam" id="PF21082">
    <property type="entry name" value="MS_channel_3rd"/>
    <property type="match status" value="1"/>
</dbReference>
<dbReference type="InterPro" id="IPR023408">
    <property type="entry name" value="MscS_beta-dom_sf"/>
</dbReference>
<dbReference type="Pfam" id="PF21088">
    <property type="entry name" value="MS_channel_1st"/>
    <property type="match status" value="1"/>
</dbReference>
<dbReference type="STRING" id="1579979.WM2015_2209"/>
<keyword evidence="5 7" id="KW-1133">Transmembrane helix</keyword>
<dbReference type="Pfam" id="PF05552">
    <property type="entry name" value="MS_channel_1st_1"/>
    <property type="match status" value="1"/>
</dbReference>
<dbReference type="EMBL" id="CP012154">
    <property type="protein sequence ID" value="AKS42572.1"/>
    <property type="molecule type" value="Genomic_DNA"/>
</dbReference>
<feature type="transmembrane region" description="Helical" evidence="7">
    <location>
        <begin position="56"/>
        <end position="78"/>
    </location>
</feature>
<accession>A0A0K0XY68</accession>
<dbReference type="InterPro" id="IPR006686">
    <property type="entry name" value="MscS_channel_CS"/>
</dbReference>
<dbReference type="Proteomes" id="UP000066624">
    <property type="component" value="Chromosome"/>
</dbReference>
<keyword evidence="7" id="KW-0407">Ion channel</keyword>
<dbReference type="InterPro" id="IPR008910">
    <property type="entry name" value="MSC_TM_helix"/>
</dbReference>
<dbReference type="OrthoDB" id="9799209at2"/>
<dbReference type="AlphaFoldDB" id="A0A0K0XY68"/>
<keyword evidence="7" id="KW-0997">Cell inner membrane</keyword>
<feature type="transmembrane region" description="Helical" evidence="7">
    <location>
        <begin position="16"/>
        <end position="36"/>
    </location>
</feature>
<dbReference type="RefSeq" id="WP_049726126.1">
    <property type="nucleotide sequence ID" value="NZ_CP012154.1"/>
</dbReference>
<dbReference type="PANTHER" id="PTHR30221">
    <property type="entry name" value="SMALL-CONDUCTANCE MECHANOSENSITIVE CHANNEL"/>
    <property type="match status" value="1"/>
</dbReference>
<dbReference type="KEGG" id="wma:WM2015_2209"/>
<dbReference type="PANTHER" id="PTHR30221:SF1">
    <property type="entry name" value="SMALL-CONDUCTANCE MECHANOSENSITIVE CHANNEL"/>
    <property type="match status" value="1"/>
</dbReference>
<keyword evidence="6 7" id="KW-0472">Membrane</keyword>
<dbReference type="InterPro" id="IPR049278">
    <property type="entry name" value="MS_channel_C"/>
</dbReference>
<dbReference type="SUPFAM" id="SSF82861">
    <property type="entry name" value="Mechanosensitive channel protein MscS (YggB), transmembrane region"/>
    <property type="match status" value="1"/>
</dbReference>
<dbReference type="GO" id="GO:0005886">
    <property type="term" value="C:plasma membrane"/>
    <property type="evidence" value="ECO:0007669"/>
    <property type="project" value="UniProtKB-SubCell"/>
</dbReference>
<keyword evidence="7" id="KW-0813">Transport</keyword>
<comment type="function">
    <text evidence="7">Mechanosensitive channel that participates in the regulation of osmotic pressure changes within the cell, opening in response to stretch forces in the membrane lipid bilayer, without the need for other proteins. Contributes to normal resistance to hypoosmotic shock. Forms an ion channel of 1.0 nanosiemens conductance with a slight preference for anions.</text>
</comment>
<comment type="subcellular location">
    <subcellularLocation>
        <location evidence="7">Cell inner membrane</location>
        <topology evidence="7">Multi-pass membrane protein</topology>
    </subcellularLocation>
    <subcellularLocation>
        <location evidence="1">Cell membrane</location>
        <topology evidence="1">Multi-pass membrane protein</topology>
    </subcellularLocation>
</comment>
<dbReference type="Pfam" id="PF00924">
    <property type="entry name" value="MS_channel_2nd"/>
    <property type="match status" value="1"/>
</dbReference>
<organism evidence="8 9">
    <name type="scientific">Wenzhouxiangella marina</name>
    <dbReference type="NCBI Taxonomy" id="1579979"/>
    <lineage>
        <taxon>Bacteria</taxon>
        <taxon>Pseudomonadati</taxon>
        <taxon>Pseudomonadota</taxon>
        <taxon>Gammaproteobacteria</taxon>
        <taxon>Chromatiales</taxon>
        <taxon>Wenzhouxiangellaceae</taxon>
        <taxon>Wenzhouxiangella</taxon>
    </lineage>
</organism>
<keyword evidence="7" id="KW-0406">Ion transport</keyword>
<name>A0A0K0XY68_9GAMM</name>
<evidence type="ECO:0000256" key="3">
    <source>
        <dbReference type="ARBA" id="ARBA00022475"/>
    </source>
</evidence>
<reference evidence="8 9" key="1">
    <citation type="submission" date="2015-07" db="EMBL/GenBank/DDBJ databases">
        <authorList>
            <person name="Noorani M."/>
        </authorList>
    </citation>
    <scope>NUCLEOTIDE SEQUENCE [LARGE SCALE GENOMIC DNA]</scope>
    <source>
        <strain evidence="8 9">KCTC 42284</strain>
    </source>
</reference>
<keyword evidence="3" id="KW-1003">Cell membrane</keyword>
<evidence type="ECO:0000313" key="8">
    <source>
        <dbReference type="EMBL" id="AKS42572.1"/>
    </source>
</evidence>
<dbReference type="InterPro" id="IPR011066">
    <property type="entry name" value="MscS_channel_C_sf"/>
</dbReference>
<evidence type="ECO:0000256" key="6">
    <source>
        <dbReference type="ARBA" id="ARBA00023136"/>
    </source>
</evidence>
<comment type="similarity">
    <text evidence="2 7">Belongs to the MscS (TC 1.A.23) family.</text>
</comment>
<dbReference type="SUPFAM" id="SSF82689">
    <property type="entry name" value="Mechanosensitive channel protein MscS (YggB), C-terminal domain"/>
    <property type="match status" value="1"/>
</dbReference>
<gene>
    <name evidence="8" type="ORF">WM2015_2209</name>
</gene>
<dbReference type="PROSITE" id="PS01246">
    <property type="entry name" value="UPF0003"/>
    <property type="match status" value="1"/>
</dbReference>
<protein>
    <recommendedName>
        <fullName evidence="7">Small-conductance mechanosensitive channel</fullName>
    </recommendedName>
</protein>
<dbReference type="PATRIC" id="fig|1579979.3.peg.2258"/>
<dbReference type="SUPFAM" id="SSF50182">
    <property type="entry name" value="Sm-like ribonucleoproteins"/>
    <property type="match status" value="1"/>
</dbReference>
<evidence type="ECO:0000256" key="4">
    <source>
        <dbReference type="ARBA" id="ARBA00022692"/>
    </source>
</evidence>
<evidence type="ECO:0000256" key="1">
    <source>
        <dbReference type="ARBA" id="ARBA00004651"/>
    </source>
</evidence>
<comment type="caution">
    <text evidence="7">Lacks conserved residue(s) required for the propagation of feature annotation.</text>
</comment>
<dbReference type="Gene3D" id="2.30.30.60">
    <property type="match status" value="1"/>
</dbReference>
<dbReference type="Gene3D" id="3.30.70.100">
    <property type="match status" value="1"/>
</dbReference>
<comment type="subunit">
    <text evidence="7">Homoheptamer.</text>
</comment>
<dbReference type="GO" id="GO:0008381">
    <property type="term" value="F:mechanosensitive monoatomic ion channel activity"/>
    <property type="evidence" value="ECO:0007669"/>
    <property type="project" value="InterPro"/>
</dbReference>
<evidence type="ECO:0000256" key="2">
    <source>
        <dbReference type="ARBA" id="ARBA00008017"/>
    </source>
</evidence>
<sequence>MDALKTWFANLDTADILALAWQVIGALLIFIIGRWVAKALVKVLRRAMAKRQIDQLLVNFLANILYVFLLLSVVLISIGYLGIAVTPLIAVLGGAALAVGLALQSSLSNFASGLMLVGFRPFTTGHFVEAGGVSGTVKNVGIFQTELTTPDNRHIIVPNSEITSAPITNYSAFDTRRIDMIIGVSYDDDLKKAREVIERVVTAHEKVLKDPAPVFLLMDLADSSVNFAVRPWVATADYWVVRSELLESLKVELEAAGCSIPYPQRDVHLFQSGSAD</sequence>
<keyword evidence="9" id="KW-1185">Reference proteome</keyword>
<evidence type="ECO:0000256" key="5">
    <source>
        <dbReference type="ARBA" id="ARBA00022989"/>
    </source>
</evidence>
<dbReference type="InterPro" id="IPR011014">
    <property type="entry name" value="MscS_channel_TM-2"/>
</dbReference>
<evidence type="ECO:0000256" key="7">
    <source>
        <dbReference type="RuleBase" id="RU369025"/>
    </source>
</evidence>
<dbReference type="InterPro" id="IPR010920">
    <property type="entry name" value="LSM_dom_sf"/>
</dbReference>
<evidence type="ECO:0000313" key="9">
    <source>
        <dbReference type="Proteomes" id="UP000066624"/>
    </source>
</evidence>
<dbReference type="InterPro" id="IPR006685">
    <property type="entry name" value="MscS_channel_2nd"/>
</dbReference>
<keyword evidence="4 7" id="KW-0812">Transmembrane</keyword>
<dbReference type="InterPro" id="IPR045275">
    <property type="entry name" value="MscS_archaea/bacteria_type"/>
</dbReference>
<feature type="transmembrane region" description="Helical" evidence="7">
    <location>
        <begin position="84"/>
        <end position="103"/>
    </location>
</feature>
<dbReference type="Gene3D" id="1.10.287.1260">
    <property type="match status" value="1"/>
</dbReference>